<evidence type="ECO:0000256" key="3">
    <source>
        <dbReference type="ARBA" id="ARBA00022741"/>
    </source>
</evidence>
<keyword evidence="3" id="KW-0547">Nucleotide-binding</keyword>
<name>A0A327XVL9_9RHOB</name>
<reference evidence="5 6" key="1">
    <citation type="submission" date="2018-06" db="EMBL/GenBank/DDBJ databases">
        <title>Genomic Encyclopedia of Archaeal and Bacterial Type Strains, Phase II (KMG-II): from individual species to whole genera.</title>
        <authorList>
            <person name="Goeker M."/>
        </authorList>
    </citation>
    <scope>NUCLEOTIDE SEQUENCE [LARGE SCALE GENOMIC DNA]</scope>
    <source>
        <strain evidence="5 6">DSM 22011</strain>
    </source>
</reference>
<dbReference type="GO" id="GO:0004329">
    <property type="term" value="F:formate-tetrahydrofolate ligase activity"/>
    <property type="evidence" value="ECO:0007669"/>
    <property type="project" value="InterPro"/>
</dbReference>
<dbReference type="InterPro" id="IPR000559">
    <property type="entry name" value="Formate_THF_ligase"/>
</dbReference>
<keyword evidence="2 5" id="KW-0436">Ligase</keyword>
<accession>A0A327XVL9</accession>
<evidence type="ECO:0000313" key="6">
    <source>
        <dbReference type="Proteomes" id="UP000249165"/>
    </source>
</evidence>
<dbReference type="EMBL" id="QLMG01000041">
    <property type="protein sequence ID" value="RAK12770.1"/>
    <property type="molecule type" value="Genomic_DNA"/>
</dbReference>
<keyword evidence="1" id="KW-0554">One-carbon metabolism</keyword>
<protein>
    <submittedName>
        <fullName evidence="5">Formate-tetrahydrofolate ligase</fullName>
    </submittedName>
</protein>
<dbReference type="Proteomes" id="UP000249165">
    <property type="component" value="Unassembled WGS sequence"/>
</dbReference>
<dbReference type="SUPFAM" id="SSF52540">
    <property type="entry name" value="P-loop containing nucleoside triphosphate hydrolases"/>
    <property type="match status" value="1"/>
</dbReference>
<dbReference type="InterPro" id="IPR027417">
    <property type="entry name" value="P-loop_NTPase"/>
</dbReference>
<dbReference type="GO" id="GO:0006730">
    <property type="term" value="P:one-carbon metabolic process"/>
    <property type="evidence" value="ECO:0007669"/>
    <property type="project" value="UniProtKB-KW"/>
</dbReference>
<evidence type="ECO:0000256" key="2">
    <source>
        <dbReference type="ARBA" id="ARBA00022598"/>
    </source>
</evidence>
<gene>
    <name evidence="5" type="ORF">ATI53_10412</name>
</gene>
<dbReference type="Gene3D" id="3.30.1510.10">
    <property type="entry name" value="Domain 2, N(10)-formyltetrahydrofolate synthetase"/>
    <property type="match status" value="1"/>
</dbReference>
<comment type="caution">
    <text evidence="5">The sequence shown here is derived from an EMBL/GenBank/DDBJ whole genome shotgun (WGS) entry which is preliminary data.</text>
</comment>
<dbReference type="AlphaFoldDB" id="A0A327XVL9"/>
<proteinExistence type="predicted"/>
<dbReference type="GO" id="GO:0005524">
    <property type="term" value="F:ATP binding"/>
    <property type="evidence" value="ECO:0007669"/>
    <property type="project" value="UniProtKB-KW"/>
</dbReference>
<sequence>MNLHFTGDFHAITSAHNLLAAMIDNHIHWGNEEQIDLRRVVWRRVIDMNDRALRDIVCSLGGVSNGFPRETGFDITVASEVMAIVYLATDLDDLQRRLGDMIGKDPA</sequence>
<evidence type="ECO:0000313" key="5">
    <source>
        <dbReference type="EMBL" id="RAK12770.1"/>
    </source>
</evidence>
<keyword evidence="4" id="KW-0067">ATP-binding</keyword>
<organism evidence="5 6">
    <name type="scientific">Salipiger aestuarii</name>
    <dbReference type="NCBI Taxonomy" id="568098"/>
    <lineage>
        <taxon>Bacteria</taxon>
        <taxon>Pseudomonadati</taxon>
        <taxon>Pseudomonadota</taxon>
        <taxon>Alphaproteobacteria</taxon>
        <taxon>Rhodobacterales</taxon>
        <taxon>Roseobacteraceae</taxon>
        <taxon>Salipiger</taxon>
    </lineage>
</organism>
<keyword evidence="6" id="KW-1185">Reference proteome</keyword>
<evidence type="ECO:0000256" key="4">
    <source>
        <dbReference type="ARBA" id="ARBA00022840"/>
    </source>
</evidence>
<dbReference type="Pfam" id="PF01268">
    <property type="entry name" value="FTHFS"/>
    <property type="match status" value="1"/>
</dbReference>
<evidence type="ECO:0000256" key="1">
    <source>
        <dbReference type="ARBA" id="ARBA00022563"/>
    </source>
</evidence>